<gene>
    <name evidence="1" type="ORF">ACFSVN_08305</name>
</gene>
<evidence type="ECO:0000313" key="2">
    <source>
        <dbReference type="Proteomes" id="UP001597460"/>
    </source>
</evidence>
<dbReference type="Proteomes" id="UP001597460">
    <property type="component" value="Unassembled WGS sequence"/>
</dbReference>
<dbReference type="Gene3D" id="2.120.10.30">
    <property type="entry name" value="TolB, C-terminal domain"/>
    <property type="match status" value="1"/>
</dbReference>
<dbReference type="InterPro" id="IPR011042">
    <property type="entry name" value="6-blade_b-propeller_TolB-like"/>
</dbReference>
<reference evidence="2" key="1">
    <citation type="journal article" date="2019" name="Int. J. Syst. Evol. Microbiol.">
        <title>The Global Catalogue of Microorganisms (GCM) 10K type strain sequencing project: providing services to taxonomists for standard genome sequencing and annotation.</title>
        <authorList>
            <consortium name="The Broad Institute Genomics Platform"/>
            <consortium name="The Broad Institute Genome Sequencing Center for Infectious Disease"/>
            <person name="Wu L."/>
            <person name="Ma J."/>
        </authorList>
    </citation>
    <scope>NUCLEOTIDE SEQUENCE [LARGE SCALE GENOMIC DNA]</scope>
    <source>
        <strain evidence="2">KCTC 52042</strain>
    </source>
</reference>
<name>A0ABW5JI77_9BACT</name>
<organism evidence="1 2">
    <name type="scientific">Gracilimonas halophila</name>
    <dbReference type="NCBI Taxonomy" id="1834464"/>
    <lineage>
        <taxon>Bacteria</taxon>
        <taxon>Pseudomonadati</taxon>
        <taxon>Balneolota</taxon>
        <taxon>Balneolia</taxon>
        <taxon>Balneolales</taxon>
        <taxon>Balneolaceae</taxon>
        <taxon>Gracilimonas</taxon>
    </lineage>
</organism>
<dbReference type="SUPFAM" id="SSF63825">
    <property type="entry name" value="YWTD domain"/>
    <property type="match status" value="1"/>
</dbReference>
<accession>A0ABW5JI77</accession>
<sequence>MEARHLAITILFFVLILTTIIDVSAQDKRTLGDYTLEVTQDILLSEHEIFRPASSIDISESDHRIVFFDLAKYKIVVYDLTHSTFQLFGNRGKGPQEIGQIFDLKVDDGIIFLIDTGNNKIMKWNTDGEFIEEMSVGSRFIRPARLTLCKGSNLMYILSSQYGPNGLIHQYAKVGDLIHSFYEIEDEQERWVYYTDGTLACDEQENLYYAKRYVNEIKKYNENGELIYTLPIYDSEPNEEVVKTNGRYTSLNPSALRYTSNIYYLNGMLYVSYSGLPKNFRYRYIDVYMENQQKYLHSIQLPFEFKSFVMTEDKIAILREDENEEMYLTIFNHEYK</sequence>
<dbReference type="RefSeq" id="WP_390300902.1">
    <property type="nucleotide sequence ID" value="NZ_JBHULI010000024.1"/>
</dbReference>
<protein>
    <recommendedName>
        <fullName evidence="3">6-bladed beta-propeller protein</fullName>
    </recommendedName>
</protein>
<evidence type="ECO:0008006" key="3">
    <source>
        <dbReference type="Google" id="ProtNLM"/>
    </source>
</evidence>
<comment type="caution">
    <text evidence="1">The sequence shown here is derived from an EMBL/GenBank/DDBJ whole genome shotgun (WGS) entry which is preliminary data.</text>
</comment>
<evidence type="ECO:0000313" key="1">
    <source>
        <dbReference type="EMBL" id="MFD2532443.1"/>
    </source>
</evidence>
<proteinExistence type="predicted"/>
<dbReference type="EMBL" id="JBHULI010000024">
    <property type="protein sequence ID" value="MFD2532443.1"/>
    <property type="molecule type" value="Genomic_DNA"/>
</dbReference>
<keyword evidence="2" id="KW-1185">Reference proteome</keyword>